<keyword evidence="2" id="KW-1185">Reference proteome</keyword>
<evidence type="ECO:0008006" key="3">
    <source>
        <dbReference type="Google" id="ProtNLM"/>
    </source>
</evidence>
<proteinExistence type="predicted"/>
<gene>
    <name evidence="1" type="ORF">JOF48_001079</name>
</gene>
<accession>A0ABS4YUY0</accession>
<dbReference type="EMBL" id="JAGIOI010000001">
    <property type="protein sequence ID" value="MBP2412280.1"/>
    <property type="molecule type" value="Genomic_DNA"/>
</dbReference>
<comment type="caution">
    <text evidence="1">The sequence shown here is derived from an EMBL/GenBank/DDBJ whole genome shotgun (WGS) entry which is preliminary data.</text>
</comment>
<reference evidence="1 2" key="1">
    <citation type="submission" date="2021-03" db="EMBL/GenBank/DDBJ databases">
        <title>Sequencing the genomes of 1000 actinobacteria strains.</title>
        <authorList>
            <person name="Klenk H.-P."/>
        </authorList>
    </citation>
    <scope>NUCLEOTIDE SEQUENCE [LARGE SCALE GENOMIC DNA]</scope>
    <source>
        <strain evidence="1 2">DSM 16005</strain>
    </source>
</reference>
<name>A0ABS4YUY0_9MICC</name>
<organism evidence="1 2">
    <name type="scientific">Arthrobacter stackebrandtii</name>
    <dbReference type="NCBI Taxonomy" id="272161"/>
    <lineage>
        <taxon>Bacteria</taxon>
        <taxon>Bacillati</taxon>
        <taxon>Actinomycetota</taxon>
        <taxon>Actinomycetes</taxon>
        <taxon>Micrococcales</taxon>
        <taxon>Micrococcaceae</taxon>
        <taxon>Arthrobacter</taxon>
    </lineage>
</organism>
<sequence length="184" mass="20314">MFEALGPLCVPETVHSEMTRKARTDERFSRTQSVLGKLPRALLEILNDDAAGPLSESFERIAKMPMSGRIKNGKDLGEMMVVAHAATQAERGYDVTVLIDDRGGQLLASHESRRLGRLRTAEPQTGQLQMITSVTVLERSIAGRHLPDHAALRKLCVQMMSLDDGLLPLEMTGLLDSPRWAANR</sequence>
<evidence type="ECO:0000313" key="2">
    <source>
        <dbReference type="Proteomes" id="UP000711614"/>
    </source>
</evidence>
<dbReference type="Proteomes" id="UP000711614">
    <property type="component" value="Unassembled WGS sequence"/>
</dbReference>
<dbReference type="RefSeq" id="WP_209678123.1">
    <property type="nucleotide sequence ID" value="NZ_JAGIOI010000001.1"/>
</dbReference>
<protein>
    <recommendedName>
        <fullName evidence="3">DUF222 domain-containing protein</fullName>
    </recommendedName>
</protein>
<evidence type="ECO:0000313" key="1">
    <source>
        <dbReference type="EMBL" id="MBP2412280.1"/>
    </source>
</evidence>